<feature type="transmembrane region" description="Helical" evidence="8">
    <location>
        <begin position="222"/>
        <end position="240"/>
    </location>
</feature>
<evidence type="ECO:0000256" key="4">
    <source>
        <dbReference type="ARBA" id="ARBA00022475"/>
    </source>
</evidence>
<comment type="caution">
    <text evidence="9">The sequence shown here is derived from an EMBL/GenBank/DDBJ whole genome shotgun (WGS) entry which is preliminary data.</text>
</comment>
<keyword evidence="5 8" id="KW-0812">Transmembrane</keyword>
<gene>
    <name evidence="9" type="ORF">EFE23_19725</name>
</gene>
<dbReference type="EMBL" id="RJLN01000061">
    <property type="protein sequence ID" value="RNL95900.1"/>
    <property type="molecule type" value="Genomic_DNA"/>
</dbReference>
<name>A0ABX9WC95_9ACTN</name>
<sequence length="243" mass="23854">MSGMALLALLAAGLLGGVVNALAGGATLLTFPALMATGLSPVTANATNAVALAPSHLVAAVAAGESRPAADRRLRGEVAVAAVGGAAGSILLLMLPARHVQTLVPLLIGAATVLFAAAPRLRVRGTGVRTGPGLLLACTYGGFFGAGLGVILAALLSLGSDTDPRRVNARKNVLATGANLAAVTVFVAKGVVMWPAAAVMLTGALAGGWLGGRASGILPPGVVRATVIAGGGALTMVYALRFW</sequence>
<proteinExistence type="inferred from homology"/>
<feature type="transmembrane region" description="Helical" evidence="8">
    <location>
        <begin position="76"/>
        <end position="97"/>
    </location>
</feature>
<keyword evidence="10" id="KW-1185">Reference proteome</keyword>
<keyword evidence="7 8" id="KW-0472">Membrane</keyword>
<dbReference type="InterPro" id="IPR002781">
    <property type="entry name" value="TM_pro_TauE-like"/>
</dbReference>
<evidence type="ECO:0000256" key="5">
    <source>
        <dbReference type="ARBA" id="ARBA00022692"/>
    </source>
</evidence>
<feature type="transmembrane region" description="Helical" evidence="8">
    <location>
        <begin position="103"/>
        <end position="121"/>
    </location>
</feature>
<keyword evidence="3" id="KW-0813">Transport</keyword>
<comment type="similarity">
    <text evidence="2 8">Belongs to the 4-toluene sulfonate uptake permease (TSUP) (TC 2.A.102) family.</text>
</comment>
<protein>
    <recommendedName>
        <fullName evidence="8">Probable membrane transporter protein</fullName>
    </recommendedName>
</protein>
<evidence type="ECO:0000256" key="1">
    <source>
        <dbReference type="ARBA" id="ARBA00004651"/>
    </source>
</evidence>
<comment type="subcellular location">
    <subcellularLocation>
        <location evidence="1 8">Cell membrane</location>
        <topology evidence="1 8">Multi-pass membrane protein</topology>
    </subcellularLocation>
</comment>
<feature type="transmembrane region" description="Helical" evidence="8">
    <location>
        <begin position="178"/>
        <end position="210"/>
    </location>
</feature>
<organism evidence="9 10">
    <name type="scientific">Micromonospora solifontis</name>
    <dbReference type="NCBI Taxonomy" id="2487138"/>
    <lineage>
        <taxon>Bacteria</taxon>
        <taxon>Bacillati</taxon>
        <taxon>Actinomycetota</taxon>
        <taxon>Actinomycetes</taxon>
        <taxon>Micromonosporales</taxon>
        <taxon>Micromonosporaceae</taxon>
        <taxon>Micromonospora</taxon>
    </lineage>
</organism>
<keyword evidence="4 8" id="KW-1003">Cell membrane</keyword>
<dbReference type="PANTHER" id="PTHR30269">
    <property type="entry name" value="TRANSMEMBRANE PROTEIN YFCA"/>
    <property type="match status" value="1"/>
</dbReference>
<evidence type="ECO:0000256" key="8">
    <source>
        <dbReference type="RuleBase" id="RU363041"/>
    </source>
</evidence>
<evidence type="ECO:0000256" key="7">
    <source>
        <dbReference type="ARBA" id="ARBA00023136"/>
    </source>
</evidence>
<dbReference type="InterPro" id="IPR052017">
    <property type="entry name" value="TSUP"/>
</dbReference>
<evidence type="ECO:0000256" key="6">
    <source>
        <dbReference type="ARBA" id="ARBA00022989"/>
    </source>
</evidence>
<dbReference type="Pfam" id="PF01925">
    <property type="entry name" value="TauE"/>
    <property type="match status" value="1"/>
</dbReference>
<dbReference type="PANTHER" id="PTHR30269:SF0">
    <property type="entry name" value="MEMBRANE TRANSPORTER PROTEIN YFCA-RELATED"/>
    <property type="match status" value="1"/>
</dbReference>
<evidence type="ECO:0000313" key="10">
    <source>
        <dbReference type="Proteomes" id="UP000280698"/>
    </source>
</evidence>
<reference evidence="9 10" key="1">
    <citation type="submission" date="2018-11" db="EMBL/GenBank/DDBJ databases">
        <title>Micromonospora sp. PPF5-17, a new actinomycetes isolated from a hot spring soil.</title>
        <authorList>
            <person name="Thawai C."/>
        </authorList>
    </citation>
    <scope>NUCLEOTIDE SEQUENCE [LARGE SCALE GENOMIC DNA]</scope>
    <source>
        <strain evidence="9 10">PPF5-17</strain>
    </source>
</reference>
<evidence type="ECO:0000313" key="9">
    <source>
        <dbReference type="EMBL" id="RNL95900.1"/>
    </source>
</evidence>
<evidence type="ECO:0000256" key="2">
    <source>
        <dbReference type="ARBA" id="ARBA00009142"/>
    </source>
</evidence>
<dbReference type="Proteomes" id="UP000280698">
    <property type="component" value="Unassembled WGS sequence"/>
</dbReference>
<evidence type="ECO:0000256" key="3">
    <source>
        <dbReference type="ARBA" id="ARBA00022448"/>
    </source>
</evidence>
<accession>A0ABX9WC95</accession>
<keyword evidence="6 8" id="KW-1133">Transmembrane helix</keyword>
<feature type="transmembrane region" description="Helical" evidence="8">
    <location>
        <begin position="133"/>
        <end position="158"/>
    </location>
</feature>